<dbReference type="Pfam" id="PF01263">
    <property type="entry name" value="Aldose_epim"/>
    <property type="match status" value="1"/>
</dbReference>
<feature type="signal peptide" evidence="1">
    <location>
        <begin position="1"/>
        <end position="17"/>
    </location>
</feature>
<evidence type="ECO:0000256" key="1">
    <source>
        <dbReference type="SAM" id="SignalP"/>
    </source>
</evidence>
<dbReference type="SUPFAM" id="SSF74650">
    <property type="entry name" value="Galactose mutarotase-like"/>
    <property type="match status" value="1"/>
</dbReference>
<name>A0ABR2VGF4_9PEZI</name>
<dbReference type="EMBL" id="JARVKF010000014">
    <property type="protein sequence ID" value="KAK9425520.1"/>
    <property type="molecule type" value="Genomic_DNA"/>
</dbReference>
<evidence type="ECO:0000313" key="3">
    <source>
        <dbReference type="Proteomes" id="UP001408356"/>
    </source>
</evidence>
<dbReference type="PANTHER" id="PTHR10091:SF2">
    <property type="entry name" value="ALDOSE 1-EPIMERASE"/>
    <property type="match status" value="1"/>
</dbReference>
<dbReference type="InterPro" id="IPR011013">
    <property type="entry name" value="Gal_mutarotase_sf_dom"/>
</dbReference>
<keyword evidence="3" id="KW-1185">Reference proteome</keyword>
<sequence>MERQLLALIAGALLVTCQTVPEPGADDKYTISMPNVKAQFIPYGATLTNLFVKDKSGNDVDVVLGYDDLAKDPGHPVYNSIPGRHVNRIGHDTSIAFSVSDASNSSLGMLSNLEASVTYSIANSTWNIKMVADDSSCNAHAPTAHLLQPRRVPKPQHGQDMEPHAIHPVLGALSIGKILIGSVGNINDFASTPDMQLGHATGQPGFKGNCGADGACEGYNGYWLVEDAPCNAVVAGLTSPFSGIKAELRTDQPGVMVYSCNWFDGTAALKSTQGLRESRNVTRSSCVALEAQD</sequence>
<evidence type="ECO:0000313" key="2">
    <source>
        <dbReference type="EMBL" id="KAK9425520.1"/>
    </source>
</evidence>
<accession>A0ABR2VGF4</accession>
<dbReference type="InterPro" id="IPR008183">
    <property type="entry name" value="Aldose_1/G6P_1-epimerase"/>
</dbReference>
<proteinExistence type="predicted"/>
<comment type="caution">
    <text evidence="2">The sequence shown here is derived from an EMBL/GenBank/DDBJ whole genome shotgun (WGS) entry which is preliminary data.</text>
</comment>
<protein>
    <submittedName>
        <fullName evidence="2">Galactose mutarotase-like domain-containing protein</fullName>
    </submittedName>
</protein>
<dbReference type="Gene3D" id="2.70.98.10">
    <property type="match status" value="2"/>
</dbReference>
<keyword evidence="1" id="KW-0732">Signal</keyword>
<reference evidence="2 3" key="1">
    <citation type="journal article" date="2024" name="J. Plant Pathol.">
        <title>Sequence and assembly of the genome of Seiridium unicorne, isolate CBS 538.82, causal agent of cypress canker disease.</title>
        <authorList>
            <person name="Scali E."/>
            <person name="Rocca G.D."/>
            <person name="Danti R."/>
            <person name="Garbelotto M."/>
            <person name="Barberini S."/>
            <person name="Baroncelli R."/>
            <person name="Emiliani G."/>
        </authorList>
    </citation>
    <scope>NUCLEOTIDE SEQUENCE [LARGE SCALE GENOMIC DNA]</scope>
    <source>
        <strain evidence="2 3">BM-138-508</strain>
    </source>
</reference>
<dbReference type="InterPro" id="IPR014718">
    <property type="entry name" value="GH-type_carb-bd"/>
</dbReference>
<gene>
    <name evidence="2" type="ORF">SUNI508_12904</name>
</gene>
<dbReference type="PANTHER" id="PTHR10091">
    <property type="entry name" value="ALDOSE-1-EPIMERASE"/>
    <property type="match status" value="1"/>
</dbReference>
<feature type="chain" id="PRO_5045201510" evidence="1">
    <location>
        <begin position="18"/>
        <end position="293"/>
    </location>
</feature>
<dbReference type="Proteomes" id="UP001408356">
    <property type="component" value="Unassembled WGS sequence"/>
</dbReference>
<organism evidence="2 3">
    <name type="scientific">Seiridium unicorne</name>
    <dbReference type="NCBI Taxonomy" id="138068"/>
    <lineage>
        <taxon>Eukaryota</taxon>
        <taxon>Fungi</taxon>
        <taxon>Dikarya</taxon>
        <taxon>Ascomycota</taxon>
        <taxon>Pezizomycotina</taxon>
        <taxon>Sordariomycetes</taxon>
        <taxon>Xylariomycetidae</taxon>
        <taxon>Amphisphaeriales</taxon>
        <taxon>Sporocadaceae</taxon>
        <taxon>Seiridium</taxon>
    </lineage>
</organism>